<dbReference type="Proteomes" id="UP000314294">
    <property type="component" value="Unassembled WGS sequence"/>
</dbReference>
<dbReference type="EMBL" id="SRLO01000869">
    <property type="protein sequence ID" value="TNN45062.1"/>
    <property type="molecule type" value="Genomic_DNA"/>
</dbReference>
<organism evidence="2 3">
    <name type="scientific">Liparis tanakae</name>
    <name type="common">Tanaka's snailfish</name>
    <dbReference type="NCBI Taxonomy" id="230148"/>
    <lineage>
        <taxon>Eukaryota</taxon>
        <taxon>Metazoa</taxon>
        <taxon>Chordata</taxon>
        <taxon>Craniata</taxon>
        <taxon>Vertebrata</taxon>
        <taxon>Euteleostomi</taxon>
        <taxon>Actinopterygii</taxon>
        <taxon>Neopterygii</taxon>
        <taxon>Teleostei</taxon>
        <taxon>Neoteleostei</taxon>
        <taxon>Acanthomorphata</taxon>
        <taxon>Eupercaria</taxon>
        <taxon>Perciformes</taxon>
        <taxon>Cottioidei</taxon>
        <taxon>Cottales</taxon>
        <taxon>Liparidae</taxon>
        <taxon>Liparis</taxon>
    </lineage>
</organism>
<evidence type="ECO:0000256" key="1">
    <source>
        <dbReference type="SAM" id="MobiDB-lite"/>
    </source>
</evidence>
<name>A0A4Z2FXJ9_9TELE</name>
<protein>
    <submittedName>
        <fullName evidence="2">Uncharacterized protein</fullName>
    </submittedName>
</protein>
<reference evidence="2 3" key="1">
    <citation type="submission" date="2019-03" db="EMBL/GenBank/DDBJ databases">
        <title>First draft genome of Liparis tanakae, snailfish: a comprehensive survey of snailfish specific genes.</title>
        <authorList>
            <person name="Kim W."/>
            <person name="Song I."/>
            <person name="Jeong J.-H."/>
            <person name="Kim D."/>
            <person name="Kim S."/>
            <person name="Ryu S."/>
            <person name="Song J.Y."/>
            <person name="Lee S.K."/>
        </authorList>
    </citation>
    <scope>NUCLEOTIDE SEQUENCE [LARGE SCALE GENOMIC DNA]</scope>
    <source>
        <tissue evidence="2">Muscle</tissue>
    </source>
</reference>
<feature type="region of interest" description="Disordered" evidence="1">
    <location>
        <begin position="1"/>
        <end position="60"/>
    </location>
</feature>
<evidence type="ECO:0000313" key="2">
    <source>
        <dbReference type="EMBL" id="TNN45062.1"/>
    </source>
</evidence>
<feature type="compositionally biased region" description="Basic residues" evidence="1">
    <location>
        <begin position="31"/>
        <end position="42"/>
    </location>
</feature>
<dbReference type="AlphaFoldDB" id="A0A4Z2FXJ9"/>
<proteinExistence type="predicted"/>
<sequence length="167" mass="18755">MAVNRDDTQEVELPTAAALPPMRRTDGKGSGGRKKNKQRHQSKKGDDVRTTAKKNHHNTMSRIIMRRDSDGLRYDTPRHFVRPLIDFDAFPCSLAMAYGNNIAFNQAFISIGAIQYDVIAGRPSGDSYRRSTLIWSLDLDTHTDTHVWRGAGARGARQIDMSAKKEI</sequence>
<gene>
    <name evidence="2" type="ORF">EYF80_044733</name>
</gene>
<keyword evidence="3" id="KW-1185">Reference proteome</keyword>
<comment type="caution">
    <text evidence="2">The sequence shown here is derived from an EMBL/GenBank/DDBJ whole genome shotgun (WGS) entry which is preliminary data.</text>
</comment>
<accession>A0A4Z2FXJ9</accession>
<evidence type="ECO:0000313" key="3">
    <source>
        <dbReference type="Proteomes" id="UP000314294"/>
    </source>
</evidence>